<evidence type="ECO:0000256" key="4">
    <source>
        <dbReference type="ARBA" id="ARBA00022679"/>
    </source>
</evidence>
<evidence type="ECO:0000313" key="15">
    <source>
        <dbReference type="Proteomes" id="UP001265259"/>
    </source>
</evidence>
<evidence type="ECO:0000256" key="11">
    <source>
        <dbReference type="HAMAP-Rule" id="MF_01603"/>
    </source>
</evidence>
<dbReference type="InterPro" id="IPR029056">
    <property type="entry name" value="Ribokinase-like"/>
</dbReference>
<dbReference type="GO" id="GO:0016301">
    <property type="term" value="F:kinase activity"/>
    <property type="evidence" value="ECO:0007669"/>
    <property type="project" value="UniProtKB-KW"/>
</dbReference>
<evidence type="ECO:0000313" key="14">
    <source>
        <dbReference type="EMBL" id="MDT0682470.1"/>
    </source>
</evidence>
<dbReference type="EC" id="2.7.1.167" evidence="11"/>
<comment type="catalytic activity">
    <reaction evidence="11">
        <text>D-glycero-beta-D-manno-heptose 7-phosphate + ATP = D-glycero-beta-D-manno-heptose 1,7-bisphosphate + ADP + H(+)</text>
        <dbReference type="Rhea" id="RHEA:27473"/>
        <dbReference type="ChEBI" id="CHEBI:15378"/>
        <dbReference type="ChEBI" id="CHEBI:30616"/>
        <dbReference type="ChEBI" id="CHEBI:60204"/>
        <dbReference type="ChEBI" id="CHEBI:60208"/>
        <dbReference type="ChEBI" id="CHEBI:456216"/>
        <dbReference type="EC" id="2.7.1.167"/>
    </reaction>
</comment>
<protein>
    <recommendedName>
        <fullName evidence="11">Bifunctional protein HldE</fullName>
    </recommendedName>
    <domain>
        <recommendedName>
            <fullName evidence="11">D-beta-D-heptose 7-phosphate kinase</fullName>
            <ecNumber evidence="11">2.7.1.167</ecNumber>
        </recommendedName>
        <alternativeName>
            <fullName evidence="11">D-beta-D-heptose 7-phosphotransferase</fullName>
        </alternativeName>
        <alternativeName>
            <fullName evidence="11">D-glycero-beta-D-manno-heptose-7-phosphate kinase</fullName>
        </alternativeName>
    </domain>
    <domain>
        <recommendedName>
            <fullName evidence="11">D-beta-D-heptose 1-phosphate adenylyltransferase</fullName>
            <ecNumber evidence="11">2.7.7.70</ecNumber>
        </recommendedName>
        <alternativeName>
            <fullName evidence="11">D-glycero-beta-D-manno-heptose 1-phosphate adenylyltransferase</fullName>
        </alternativeName>
    </domain>
</protein>
<dbReference type="Pfam" id="PF00294">
    <property type="entry name" value="PfkB"/>
    <property type="match status" value="1"/>
</dbReference>
<dbReference type="CDD" id="cd01172">
    <property type="entry name" value="RfaE_like"/>
    <property type="match status" value="1"/>
</dbReference>
<keyword evidence="5 11" id="KW-0548">Nucleotidyltransferase</keyword>
<comment type="pathway">
    <text evidence="11">Nucleotide-sugar biosynthesis; ADP-L-glycero-beta-D-manno-heptose biosynthesis; ADP-L-glycero-beta-D-manno-heptose from D-glycero-beta-D-manno-heptose 7-phosphate: step 1/4.</text>
</comment>
<feature type="domain" description="Cytidyltransferase-like" evidence="13">
    <location>
        <begin position="358"/>
        <end position="463"/>
    </location>
</feature>
<organism evidence="14 15">
    <name type="scientific">Tropicimonas omnivorans</name>
    <dbReference type="NCBI Taxonomy" id="3075590"/>
    <lineage>
        <taxon>Bacteria</taxon>
        <taxon>Pseudomonadati</taxon>
        <taxon>Pseudomonadota</taxon>
        <taxon>Alphaproteobacteria</taxon>
        <taxon>Rhodobacterales</taxon>
        <taxon>Roseobacteraceae</taxon>
        <taxon>Tropicimonas</taxon>
    </lineage>
</organism>
<feature type="domain" description="Carbohydrate kinase PfkB" evidence="12">
    <location>
        <begin position="15"/>
        <end position="314"/>
    </location>
</feature>
<comment type="similarity">
    <text evidence="11">In the C-terminal section; belongs to the cytidylyltransferase family.</text>
</comment>
<dbReference type="Proteomes" id="UP001265259">
    <property type="component" value="Unassembled WGS sequence"/>
</dbReference>
<accession>A0ABU3DFK0</accession>
<reference evidence="14 15" key="1">
    <citation type="submission" date="2023-09" db="EMBL/GenBank/DDBJ databases">
        <authorList>
            <person name="Rey-Velasco X."/>
        </authorList>
    </citation>
    <scope>NUCLEOTIDE SEQUENCE [LARGE SCALE GENOMIC DNA]</scope>
    <source>
        <strain evidence="14 15">F158</strain>
    </source>
</reference>
<dbReference type="EC" id="2.7.7.70" evidence="11"/>
<comment type="function">
    <text evidence="2 11">Catalyzes the ADP transfer from ATP to D-glycero-beta-D-manno-heptose 1-phosphate, yielding ADP-D-glycero-beta-D-manno-heptose.</text>
</comment>
<evidence type="ECO:0000256" key="3">
    <source>
        <dbReference type="ARBA" id="ARBA00004713"/>
    </source>
</evidence>
<dbReference type="Gene3D" id="3.40.1190.20">
    <property type="match status" value="1"/>
</dbReference>
<comment type="function">
    <text evidence="1 11">Catalyzes the phosphorylation of D-glycero-D-manno-heptose 7-phosphate at the C-1 position to selectively form D-glycero-beta-D-manno-heptose-1,7-bisphosphate.</text>
</comment>
<keyword evidence="8 11" id="KW-0067">ATP-binding</keyword>
<sequence length="491" mass="51133">MTSLAPWVAAFAGQRIVCVGDVMLDTFTEGHVGRISPERPIPVFEAGRERSVPGGAANVARGVAALGGCCELVSVIGTDEAGVILGAFLDGAPGIEADLIRSPDRCTSHKTRFVAFGQHMLRVDREMLRPLSPPEEAAVVDAVRRRLPGAGALILSDYAKGVLTGRVIADLVAAARKEGVPVAVDPKAQGFQRYAGADVLTPNLPELERAFGAPLGQEAALAAAALQLAQRAGVGALLVTRGSDGMTLARPGRAPCHIRAEAREVFDVVGAGDTVIATLALALAAGVGMTDAARIANAAAAIVVGKRGTSTVSPEELADRLEAAERDGKRLGAPQLLSLEEAVRYVARRRAEGRRIGFTNGVFDIVHPGHIALLEFTCSTCDVLIVGLNGDASVRRLGKGPDRPINPELDRAAVLGAFGTVDAVVIFDEDTPVRLIRSLRPDVLVKGADYSMDAVVGSDIVLGYGGEVRLAPLVDGKSSTSIIRRAREGAA</sequence>
<dbReference type="HAMAP" id="MF_01603">
    <property type="entry name" value="HldE"/>
    <property type="match status" value="1"/>
</dbReference>
<evidence type="ECO:0000259" key="13">
    <source>
        <dbReference type="Pfam" id="PF01467"/>
    </source>
</evidence>
<dbReference type="PANTHER" id="PTHR46969">
    <property type="entry name" value="BIFUNCTIONAL PROTEIN HLDE"/>
    <property type="match status" value="1"/>
</dbReference>
<dbReference type="InterPro" id="IPR023030">
    <property type="entry name" value="Bifunc_HldE"/>
</dbReference>
<evidence type="ECO:0000256" key="9">
    <source>
        <dbReference type="ARBA" id="ARBA00023268"/>
    </source>
</evidence>
<evidence type="ECO:0000256" key="6">
    <source>
        <dbReference type="ARBA" id="ARBA00022741"/>
    </source>
</evidence>
<feature type="region of interest" description="Cytidylyltransferase" evidence="11">
    <location>
        <begin position="358"/>
        <end position="491"/>
    </location>
</feature>
<keyword evidence="9 11" id="KW-0511">Multifunctional enzyme</keyword>
<gene>
    <name evidence="14" type="primary">rfaE1</name>
    <name evidence="11" type="synonym">hldE</name>
    <name evidence="14" type="ORF">RM543_07230</name>
</gene>
<evidence type="ECO:0000256" key="2">
    <source>
        <dbReference type="ARBA" id="ARBA00003753"/>
    </source>
</evidence>
<evidence type="ECO:0000259" key="12">
    <source>
        <dbReference type="Pfam" id="PF00294"/>
    </source>
</evidence>
<keyword evidence="6 11" id="KW-0547">Nucleotide-binding</keyword>
<comment type="similarity">
    <text evidence="11">In the N-terminal section; belongs to the carbohydrate kinase PfkB family.</text>
</comment>
<dbReference type="EMBL" id="JAVRHL010000002">
    <property type="protein sequence ID" value="MDT0682470.1"/>
    <property type="molecule type" value="Genomic_DNA"/>
</dbReference>
<dbReference type="PROSITE" id="PS00583">
    <property type="entry name" value="PFKB_KINASES_1"/>
    <property type="match status" value="1"/>
</dbReference>
<feature type="binding site" evidence="11">
    <location>
        <begin position="203"/>
        <end position="206"/>
    </location>
    <ligand>
        <name>ATP</name>
        <dbReference type="ChEBI" id="CHEBI:30616"/>
    </ligand>
</feature>
<evidence type="ECO:0000256" key="1">
    <source>
        <dbReference type="ARBA" id="ARBA00002319"/>
    </source>
</evidence>
<dbReference type="PANTHER" id="PTHR46969:SF1">
    <property type="entry name" value="BIFUNCTIONAL PROTEIN HLDE"/>
    <property type="match status" value="1"/>
</dbReference>
<evidence type="ECO:0000256" key="7">
    <source>
        <dbReference type="ARBA" id="ARBA00022777"/>
    </source>
</evidence>
<proteinExistence type="inferred from homology"/>
<dbReference type="InterPro" id="IPR011913">
    <property type="entry name" value="RfaE_dom_I"/>
</dbReference>
<feature type="active site" evidence="11">
    <location>
        <position position="273"/>
    </location>
</feature>
<comment type="pathway">
    <text evidence="11">Nucleotide-sugar biosynthesis; ADP-L-glycero-beta-D-manno-heptose biosynthesis; ADP-L-glycero-beta-D-manno-heptose from D-glycero-beta-D-manno-heptose 7-phosphate: step 3/4.</text>
</comment>
<comment type="pathway">
    <text evidence="3">Bacterial outer membrane biogenesis; LPS core biosynthesis.</text>
</comment>
<keyword evidence="15" id="KW-1185">Reference proteome</keyword>
<dbReference type="Pfam" id="PF01467">
    <property type="entry name" value="CTP_transf_like"/>
    <property type="match status" value="1"/>
</dbReference>
<comment type="caution">
    <text evidence="14">The sequence shown here is derived from an EMBL/GenBank/DDBJ whole genome shotgun (WGS) entry which is preliminary data.</text>
</comment>
<dbReference type="NCBIfam" id="TIGR02198">
    <property type="entry name" value="rfaE_dom_I"/>
    <property type="match status" value="1"/>
</dbReference>
<keyword evidence="4 11" id="KW-0808">Transferase</keyword>
<dbReference type="InterPro" id="IPR002173">
    <property type="entry name" value="Carboh/pur_kinase_PfkB_CS"/>
</dbReference>
<dbReference type="InterPro" id="IPR014729">
    <property type="entry name" value="Rossmann-like_a/b/a_fold"/>
</dbReference>
<comment type="subunit">
    <text evidence="11">Homodimer.</text>
</comment>
<dbReference type="SUPFAM" id="SSF53613">
    <property type="entry name" value="Ribokinase-like"/>
    <property type="match status" value="1"/>
</dbReference>
<keyword evidence="10 11" id="KW-0119">Carbohydrate metabolism</keyword>
<dbReference type="RefSeq" id="WP_311690218.1">
    <property type="nucleotide sequence ID" value="NZ_JAVRHL010000002.1"/>
</dbReference>
<feature type="region of interest" description="Ribokinase" evidence="11">
    <location>
        <begin position="1"/>
        <end position="333"/>
    </location>
</feature>
<evidence type="ECO:0000256" key="10">
    <source>
        <dbReference type="ARBA" id="ARBA00023277"/>
    </source>
</evidence>
<evidence type="ECO:0000256" key="8">
    <source>
        <dbReference type="ARBA" id="ARBA00022840"/>
    </source>
</evidence>
<dbReference type="SUPFAM" id="SSF52374">
    <property type="entry name" value="Nucleotidylyl transferase"/>
    <property type="match status" value="1"/>
</dbReference>
<dbReference type="NCBIfam" id="TIGR00125">
    <property type="entry name" value="cyt_tran_rel"/>
    <property type="match status" value="1"/>
</dbReference>
<dbReference type="InterPro" id="IPR011611">
    <property type="entry name" value="PfkB_dom"/>
</dbReference>
<name>A0ABU3DFK0_9RHOB</name>
<keyword evidence="7 11" id="KW-0418">Kinase</keyword>
<evidence type="ECO:0000256" key="5">
    <source>
        <dbReference type="ARBA" id="ARBA00022695"/>
    </source>
</evidence>
<dbReference type="Gene3D" id="3.40.50.620">
    <property type="entry name" value="HUPs"/>
    <property type="match status" value="1"/>
</dbReference>
<dbReference type="InterPro" id="IPR004821">
    <property type="entry name" value="Cyt_trans-like"/>
</dbReference>
<comment type="catalytic activity">
    <reaction evidence="11">
        <text>D-glycero-beta-D-manno-heptose 1-phosphate + ATP + H(+) = ADP-D-glycero-beta-D-manno-heptose + diphosphate</text>
        <dbReference type="Rhea" id="RHEA:27465"/>
        <dbReference type="ChEBI" id="CHEBI:15378"/>
        <dbReference type="ChEBI" id="CHEBI:30616"/>
        <dbReference type="ChEBI" id="CHEBI:33019"/>
        <dbReference type="ChEBI" id="CHEBI:59967"/>
        <dbReference type="ChEBI" id="CHEBI:61593"/>
        <dbReference type="EC" id="2.7.7.70"/>
    </reaction>
</comment>